<protein>
    <recommendedName>
        <fullName evidence="4">HdeD family acid-resistance protein</fullName>
    </recommendedName>
</protein>
<dbReference type="InterPro" id="IPR005325">
    <property type="entry name" value="DUF308_memb"/>
</dbReference>
<keyword evidence="1" id="KW-1133">Transmembrane helix</keyword>
<dbReference type="GO" id="GO:0005886">
    <property type="term" value="C:plasma membrane"/>
    <property type="evidence" value="ECO:0007669"/>
    <property type="project" value="TreeGrafter"/>
</dbReference>
<dbReference type="OrthoDB" id="9815400at2"/>
<dbReference type="AlphaFoldDB" id="A0A2S3W1H3"/>
<proteinExistence type="predicted"/>
<feature type="transmembrane region" description="Helical" evidence="1">
    <location>
        <begin position="66"/>
        <end position="83"/>
    </location>
</feature>
<feature type="transmembrane region" description="Helical" evidence="1">
    <location>
        <begin position="123"/>
        <end position="142"/>
    </location>
</feature>
<evidence type="ECO:0000313" key="3">
    <source>
        <dbReference type="Proteomes" id="UP000237344"/>
    </source>
</evidence>
<dbReference type="Proteomes" id="UP000237344">
    <property type="component" value="Unassembled WGS sequence"/>
</dbReference>
<evidence type="ECO:0000256" key="1">
    <source>
        <dbReference type="SAM" id="Phobius"/>
    </source>
</evidence>
<feature type="transmembrane region" description="Helical" evidence="1">
    <location>
        <begin position="148"/>
        <end position="168"/>
    </location>
</feature>
<comment type="caution">
    <text evidence="2">The sequence shown here is derived from an EMBL/GenBank/DDBJ whole genome shotgun (WGS) entry which is preliminary data.</text>
</comment>
<feature type="transmembrane region" description="Helical" evidence="1">
    <location>
        <begin position="89"/>
        <end position="111"/>
    </location>
</feature>
<keyword evidence="3" id="KW-1185">Reference proteome</keyword>
<feature type="transmembrane region" description="Helical" evidence="1">
    <location>
        <begin position="34"/>
        <end position="54"/>
    </location>
</feature>
<dbReference type="EMBL" id="POTC01000019">
    <property type="protein sequence ID" value="POF62658.1"/>
    <property type="molecule type" value="Genomic_DNA"/>
</dbReference>
<dbReference type="PANTHER" id="PTHR34989">
    <property type="entry name" value="PROTEIN HDED"/>
    <property type="match status" value="1"/>
</dbReference>
<evidence type="ECO:0000313" key="2">
    <source>
        <dbReference type="EMBL" id="POF62658.1"/>
    </source>
</evidence>
<keyword evidence="1" id="KW-0472">Membrane</keyword>
<evidence type="ECO:0008006" key="4">
    <source>
        <dbReference type="Google" id="ProtNLM"/>
    </source>
</evidence>
<keyword evidence="1" id="KW-0812">Transmembrane</keyword>
<dbReference type="InterPro" id="IPR052712">
    <property type="entry name" value="Acid_resist_chaperone_HdeD"/>
</dbReference>
<dbReference type="Pfam" id="PF03729">
    <property type="entry name" value="DUF308"/>
    <property type="match status" value="2"/>
</dbReference>
<gene>
    <name evidence="2" type="ORF">KMAL_16850</name>
</gene>
<reference evidence="2 3" key="1">
    <citation type="submission" date="2018-01" db="EMBL/GenBank/DDBJ databases">
        <title>Draft Genome Sequence of Komagataeibacter maltaceti LMG 1529, a Vinegar Producing Acetic Acid Bacterium Isolated from Malt Vinegar Brewery Acetifiers.</title>
        <authorList>
            <person name="Zhang Q."/>
            <person name="Hollensteiner J."/>
            <person name="Poehlein A."/>
            <person name="Daniel R."/>
        </authorList>
    </citation>
    <scope>NUCLEOTIDE SEQUENCE [LARGE SCALE GENOMIC DNA]</scope>
    <source>
        <strain evidence="2 3">LMG 1529</strain>
    </source>
</reference>
<dbReference type="RefSeq" id="WP_110095273.1">
    <property type="nucleotide sequence ID" value="NZ_NKUE01000005.1"/>
</dbReference>
<sequence length="184" mass="19507">MDTPFTQRWGLFCGLGVVLVLLGFVAWVDAITVTMASTILLGLLLFLAGTMQLVHAFVVRDWSGRLMSILGGALYILGGTLMMEEPATGSMAITIFLSACLVVSGIGRIIMAIQQRGLNGWQLILAGGVISLLVGVVLYITLPWSGLWLIGTFIAVELIAAGIGWVQFGLALRQAAYLPPGGDL</sequence>
<feature type="transmembrane region" description="Helical" evidence="1">
    <location>
        <begin position="9"/>
        <end position="28"/>
    </location>
</feature>
<accession>A0A2S3W1H3</accession>
<dbReference type="PANTHER" id="PTHR34989:SF1">
    <property type="entry name" value="PROTEIN HDED"/>
    <property type="match status" value="1"/>
</dbReference>
<name>A0A2S3W1H3_9PROT</name>
<organism evidence="2 3">
    <name type="scientific">Novacetimonas maltaceti</name>
    <dbReference type="NCBI Taxonomy" id="1203393"/>
    <lineage>
        <taxon>Bacteria</taxon>
        <taxon>Pseudomonadati</taxon>
        <taxon>Pseudomonadota</taxon>
        <taxon>Alphaproteobacteria</taxon>
        <taxon>Acetobacterales</taxon>
        <taxon>Acetobacteraceae</taxon>
        <taxon>Novacetimonas</taxon>
    </lineage>
</organism>